<proteinExistence type="predicted"/>
<dbReference type="AlphaFoldDB" id="A0A366IVP6"/>
<dbReference type="Proteomes" id="UP000252792">
    <property type="component" value="Unassembled WGS sequence"/>
</dbReference>
<dbReference type="InterPro" id="IPR036680">
    <property type="entry name" value="SPOR-like_sf"/>
</dbReference>
<sequence length="234" mass="27045">MKWLFLFIVLLNAAFLSWHSFVQDKQEKNQEPIYGPPVSEKIHLLSEPSAVTGEDYVAGMATNESLEEALSKVVDEAYEDSPELFCPRLEAERDEDKKQIIQVLKSFDWAYTDREVTGKRPKFWLYIAAPETPAIAGRIVKELASKSIDSFVINRAEMKNRISLGLYSSKERAEQAKKRIQDVSGYDVDVYEHMRNVSLQQIDIAQPVDEKDWERFMARFDLTKMMIKVEKNPC</sequence>
<dbReference type="EMBL" id="QNSE01000017">
    <property type="protein sequence ID" value="RBP78637.1"/>
    <property type="molecule type" value="Genomic_DNA"/>
</dbReference>
<accession>A0A366IVP6</accession>
<dbReference type="PROSITE" id="PS51724">
    <property type="entry name" value="SPOR"/>
    <property type="match status" value="1"/>
</dbReference>
<dbReference type="GO" id="GO:0042834">
    <property type="term" value="F:peptidoglycan binding"/>
    <property type="evidence" value="ECO:0007669"/>
    <property type="project" value="InterPro"/>
</dbReference>
<dbReference type="RefSeq" id="WP_113918273.1">
    <property type="nucleotide sequence ID" value="NZ_QNSE01000017.1"/>
</dbReference>
<dbReference type="OrthoDB" id="6193567at2"/>
<evidence type="ECO:0000259" key="1">
    <source>
        <dbReference type="PROSITE" id="PS51724"/>
    </source>
</evidence>
<comment type="caution">
    <text evidence="2">The sequence shown here is derived from an EMBL/GenBank/DDBJ whole genome shotgun (WGS) entry which is preliminary data.</text>
</comment>
<dbReference type="InterPro" id="IPR007730">
    <property type="entry name" value="SPOR-like_dom"/>
</dbReference>
<name>A0A366IVP6_9GAMM</name>
<evidence type="ECO:0000313" key="2">
    <source>
        <dbReference type="EMBL" id="RBP78637.1"/>
    </source>
</evidence>
<reference evidence="2 3" key="1">
    <citation type="submission" date="2018-06" db="EMBL/GenBank/DDBJ databases">
        <title>Genomic Encyclopedia of Type Strains, Phase III (KMG-III): the genomes of soil and plant-associated and newly described type strains.</title>
        <authorList>
            <person name="Whitman W."/>
        </authorList>
    </citation>
    <scope>NUCLEOTIDE SEQUENCE [LARGE SCALE GENOMIC DNA]</scope>
    <source>
        <strain evidence="2 3">CECT 7377</strain>
    </source>
</reference>
<keyword evidence="3" id="KW-1185">Reference proteome</keyword>
<evidence type="ECO:0000313" key="3">
    <source>
        <dbReference type="Proteomes" id="UP000252792"/>
    </source>
</evidence>
<feature type="domain" description="SPOR" evidence="1">
    <location>
        <begin position="117"/>
        <end position="193"/>
    </location>
</feature>
<protein>
    <submittedName>
        <fullName evidence="2">Sporulation related protein</fullName>
    </submittedName>
</protein>
<dbReference type="SUPFAM" id="SSF110997">
    <property type="entry name" value="Sporulation related repeat"/>
    <property type="match status" value="1"/>
</dbReference>
<organism evidence="2 3">
    <name type="scientific">Marinomonas rhizomae</name>
    <dbReference type="NCBI Taxonomy" id="491948"/>
    <lineage>
        <taxon>Bacteria</taxon>
        <taxon>Pseudomonadati</taxon>
        <taxon>Pseudomonadota</taxon>
        <taxon>Gammaproteobacteria</taxon>
        <taxon>Oceanospirillales</taxon>
        <taxon>Oceanospirillaceae</taxon>
        <taxon>Marinomonas</taxon>
    </lineage>
</organism>
<dbReference type="Pfam" id="PF05036">
    <property type="entry name" value="SPOR"/>
    <property type="match status" value="1"/>
</dbReference>
<dbReference type="Gene3D" id="3.30.70.1070">
    <property type="entry name" value="Sporulation related repeat"/>
    <property type="match status" value="1"/>
</dbReference>
<gene>
    <name evidence="2" type="ORF">DFP80_11711</name>
</gene>